<evidence type="ECO:0000259" key="5">
    <source>
        <dbReference type="SMART" id="SM00941"/>
    </source>
</evidence>
<dbReference type="InterPro" id="IPR036320">
    <property type="entry name" value="Glycosyl_Trfase_fam3_N_dom_sf"/>
</dbReference>
<evidence type="ECO:0000256" key="3">
    <source>
        <dbReference type="ARBA" id="ARBA00022676"/>
    </source>
</evidence>
<dbReference type="GO" id="GO:0006206">
    <property type="term" value="P:pyrimidine nucleobase metabolic process"/>
    <property type="evidence" value="ECO:0007669"/>
    <property type="project" value="InterPro"/>
</dbReference>
<comment type="similarity">
    <text evidence="1">Belongs to the thymidine/pyrimidine-nucleoside phosphorylase family.</text>
</comment>
<evidence type="ECO:0000256" key="1">
    <source>
        <dbReference type="ARBA" id="ARBA00006915"/>
    </source>
</evidence>
<dbReference type="InterPro" id="IPR035902">
    <property type="entry name" value="Nuc_phospho_transferase"/>
</dbReference>
<dbReference type="SMART" id="SM00941">
    <property type="entry name" value="PYNP_C"/>
    <property type="match status" value="1"/>
</dbReference>
<dbReference type="Pfam" id="PF00591">
    <property type="entry name" value="Glycos_transf_3"/>
    <property type="match status" value="1"/>
</dbReference>
<sequence length="445" mass="47041">MRIYDLIAKKRDGQELSEAETGFFIESVTSGSCTLAQTSALLMAIYLKGMSEAETTDLTKAMLASGKSLDTSAIPGVKIDKHSTGGVGDKTSIILAPLLSVMGVRVPMVAGRGLGHTGGTLDKMETIEGFNASLKPEEMLAQLKDVGGFIAGQTEFIAPADRILYALRDSTATVGSIPLIASSIMSKKLVEGLDGLVLDVKTGSGAFMKTLDDARALARAMVRIGNSMGVKTVAVITDMDQPLGRTVGNALELKECLSALRGRWADDLKEVTLTLAALALQMNDALAEEAELGAMSDFGRRTYVHEAMEFMEKGDVLKKFAEMVDAQGGDPEIVFNPTRLPTASHVHEIKAGSSGVLRRLDAQAAGTAAMLLGAGRRMPGGEIDPAAGLIINKRAGQSVHEGETIALMHTSDEALVKDAEEALMEGISIEERAAASRPLIHEVIM</sequence>
<keyword evidence="4" id="KW-0808">Transferase</keyword>
<dbReference type="PROSITE" id="PS00647">
    <property type="entry name" value="THYMID_PHOSPHORYLASE"/>
    <property type="match status" value="1"/>
</dbReference>
<dbReference type="GO" id="GO:0005829">
    <property type="term" value="C:cytosol"/>
    <property type="evidence" value="ECO:0007669"/>
    <property type="project" value="TreeGrafter"/>
</dbReference>
<evidence type="ECO:0000256" key="4">
    <source>
        <dbReference type="ARBA" id="ARBA00022679"/>
    </source>
</evidence>
<dbReference type="InterPro" id="IPR036566">
    <property type="entry name" value="PYNP-like_C_sf"/>
</dbReference>
<proteinExistence type="inferred from homology"/>
<dbReference type="SUPFAM" id="SSF47648">
    <property type="entry name" value="Nucleoside phosphorylase/phosphoribosyltransferase N-terminal domain"/>
    <property type="match status" value="1"/>
</dbReference>
<dbReference type="GO" id="GO:0004645">
    <property type="term" value="F:1,4-alpha-oligoglucan phosphorylase activity"/>
    <property type="evidence" value="ECO:0007669"/>
    <property type="project" value="InterPro"/>
</dbReference>
<dbReference type="InterPro" id="IPR013102">
    <property type="entry name" value="PYNP_C"/>
</dbReference>
<reference evidence="6" key="1">
    <citation type="journal article" date="2015" name="Nature">
        <title>Complex archaea that bridge the gap between prokaryotes and eukaryotes.</title>
        <authorList>
            <person name="Spang A."/>
            <person name="Saw J.H."/>
            <person name="Jorgensen S.L."/>
            <person name="Zaremba-Niedzwiedzka K."/>
            <person name="Martijn J."/>
            <person name="Lind A.E."/>
            <person name="van Eijk R."/>
            <person name="Schleper C."/>
            <person name="Guy L."/>
            <person name="Ettema T.J."/>
        </authorList>
    </citation>
    <scope>NUCLEOTIDE SEQUENCE</scope>
</reference>
<evidence type="ECO:0000256" key="2">
    <source>
        <dbReference type="ARBA" id="ARBA00011738"/>
    </source>
</evidence>
<dbReference type="InterPro" id="IPR017459">
    <property type="entry name" value="Glycosyl_Trfase_fam3_N_dom"/>
</dbReference>
<dbReference type="InterPro" id="IPR018090">
    <property type="entry name" value="Pyrmidine_PPas_bac/euk"/>
</dbReference>
<dbReference type="FunFam" id="3.40.1030.10:FF:000003">
    <property type="entry name" value="Pyrimidine-nucleoside phosphorylase"/>
    <property type="match status" value="1"/>
</dbReference>
<accession>A0A0F9GYB2</accession>
<comment type="subunit">
    <text evidence="2">Homodimer.</text>
</comment>
<dbReference type="EMBL" id="LAZR01024693">
    <property type="protein sequence ID" value="KKL74325.1"/>
    <property type="molecule type" value="Genomic_DNA"/>
</dbReference>
<name>A0A0F9GYB2_9ZZZZ</name>
<dbReference type="GO" id="GO:0006213">
    <property type="term" value="P:pyrimidine nucleoside metabolic process"/>
    <property type="evidence" value="ECO:0007669"/>
    <property type="project" value="InterPro"/>
</dbReference>
<protein>
    <recommendedName>
        <fullName evidence="5">Pyrimidine nucleoside phosphorylase C-terminal domain-containing protein</fullName>
    </recommendedName>
</protein>
<dbReference type="AlphaFoldDB" id="A0A0F9GYB2"/>
<evidence type="ECO:0000313" key="6">
    <source>
        <dbReference type="EMBL" id="KKL74325.1"/>
    </source>
</evidence>
<dbReference type="NCBIfam" id="TIGR02644">
    <property type="entry name" value="Y_phosphoryl"/>
    <property type="match status" value="1"/>
</dbReference>
<feature type="domain" description="Pyrimidine nucleoside phosphorylase C-terminal" evidence="5">
    <location>
        <begin position="356"/>
        <end position="430"/>
    </location>
</feature>
<dbReference type="SUPFAM" id="SSF52418">
    <property type="entry name" value="Nucleoside phosphorylase/phosphoribosyltransferase catalytic domain"/>
    <property type="match status" value="1"/>
</dbReference>
<dbReference type="Gene3D" id="1.20.970.10">
    <property type="entry name" value="Transferase, Pyrimidine Nucleoside Phosphorylase, Chain C"/>
    <property type="match status" value="1"/>
</dbReference>
<gene>
    <name evidence="6" type="ORF">LCGC14_2066020</name>
</gene>
<dbReference type="Pfam" id="PF02885">
    <property type="entry name" value="Glycos_trans_3N"/>
    <property type="match status" value="1"/>
</dbReference>
<dbReference type="NCBIfam" id="NF004490">
    <property type="entry name" value="PRK05820.1"/>
    <property type="match status" value="1"/>
</dbReference>
<dbReference type="GO" id="GO:0009032">
    <property type="term" value="F:thymidine phosphorylase activity"/>
    <property type="evidence" value="ECO:0007669"/>
    <property type="project" value="TreeGrafter"/>
</dbReference>
<dbReference type="Pfam" id="PF07831">
    <property type="entry name" value="PYNP_C"/>
    <property type="match status" value="1"/>
</dbReference>
<dbReference type="PANTHER" id="PTHR10515:SF0">
    <property type="entry name" value="THYMIDINE PHOSPHORYLASE"/>
    <property type="match status" value="1"/>
</dbReference>
<comment type="caution">
    <text evidence="6">The sequence shown here is derived from an EMBL/GenBank/DDBJ whole genome shotgun (WGS) entry which is preliminary data.</text>
</comment>
<dbReference type="SUPFAM" id="SSF54680">
    <property type="entry name" value="Pyrimidine nucleoside phosphorylase C-terminal domain"/>
    <property type="match status" value="1"/>
</dbReference>
<dbReference type="InterPro" id="IPR017872">
    <property type="entry name" value="Pyrmidine_PPase_CS"/>
</dbReference>
<dbReference type="PIRSF" id="PIRSF000478">
    <property type="entry name" value="TP_PyNP"/>
    <property type="match status" value="1"/>
</dbReference>
<dbReference type="Gene3D" id="3.90.1170.30">
    <property type="entry name" value="Pyrimidine nucleoside phosphorylase-like, C-terminal domain"/>
    <property type="match status" value="1"/>
</dbReference>
<dbReference type="Gene3D" id="3.40.1030.10">
    <property type="entry name" value="Nucleoside phosphorylase/phosphoribosyltransferase catalytic domain"/>
    <property type="match status" value="1"/>
</dbReference>
<dbReference type="PANTHER" id="PTHR10515">
    <property type="entry name" value="THYMIDINE PHOSPHORYLASE"/>
    <property type="match status" value="1"/>
</dbReference>
<dbReference type="InterPro" id="IPR000053">
    <property type="entry name" value="Thymidine/pyrmidine_PPase"/>
</dbReference>
<organism evidence="6">
    <name type="scientific">marine sediment metagenome</name>
    <dbReference type="NCBI Taxonomy" id="412755"/>
    <lineage>
        <taxon>unclassified sequences</taxon>
        <taxon>metagenomes</taxon>
        <taxon>ecological metagenomes</taxon>
    </lineage>
</organism>
<dbReference type="InterPro" id="IPR000312">
    <property type="entry name" value="Glycosyl_Trfase_fam3"/>
</dbReference>
<keyword evidence="3" id="KW-0328">Glycosyltransferase</keyword>